<dbReference type="Proteomes" id="UP001139365">
    <property type="component" value="Unassembled WGS sequence"/>
</dbReference>
<dbReference type="GO" id="GO:0046872">
    <property type="term" value="F:metal ion binding"/>
    <property type="evidence" value="ECO:0007669"/>
    <property type="project" value="UniProtKB-KW"/>
</dbReference>
<name>A0AAE3FIM3_9BACT</name>
<dbReference type="InterPro" id="IPR036705">
    <property type="entry name" value="Ribosyl_crysJ1_sf"/>
</dbReference>
<dbReference type="EMBL" id="JALEMU010000129">
    <property type="protein sequence ID" value="MCI5756199.1"/>
    <property type="molecule type" value="Genomic_DNA"/>
</dbReference>
<proteinExistence type="predicted"/>
<protein>
    <submittedName>
        <fullName evidence="2">ADP-ribosylglycohydrolase family protein</fullName>
    </submittedName>
</protein>
<organism evidence="2 3">
    <name type="scientific">Candidatus Colimorpha enterica</name>
    <dbReference type="NCBI Taxonomy" id="3083063"/>
    <lineage>
        <taxon>Bacteria</taxon>
        <taxon>Pseudomonadati</taxon>
        <taxon>Bacteroidota</taxon>
        <taxon>Bacteroidia</taxon>
        <taxon>Bacteroidales</taxon>
        <taxon>Candidatus Colimorpha</taxon>
    </lineage>
</organism>
<evidence type="ECO:0000313" key="3">
    <source>
        <dbReference type="Proteomes" id="UP001139365"/>
    </source>
</evidence>
<keyword evidence="1" id="KW-0460">Magnesium</keyword>
<dbReference type="AlphaFoldDB" id="A0AAE3FIM3"/>
<gene>
    <name evidence="2" type="ORF">MR241_07905</name>
</gene>
<dbReference type="Gene3D" id="1.10.4080.10">
    <property type="entry name" value="ADP-ribosylation/Crystallin J1"/>
    <property type="match status" value="1"/>
</dbReference>
<feature type="binding site" evidence="1">
    <location>
        <position position="261"/>
    </location>
    <ligand>
        <name>Mg(2+)</name>
        <dbReference type="ChEBI" id="CHEBI:18420"/>
        <label>1</label>
    </ligand>
</feature>
<dbReference type="Pfam" id="PF03747">
    <property type="entry name" value="ADP_ribosyl_GH"/>
    <property type="match status" value="1"/>
</dbReference>
<dbReference type="InterPro" id="IPR005502">
    <property type="entry name" value="Ribosyl_crysJ1"/>
</dbReference>
<accession>A0AAE3FIM3</accession>
<dbReference type="SUPFAM" id="SSF101478">
    <property type="entry name" value="ADP-ribosylglycohydrolase"/>
    <property type="match status" value="1"/>
</dbReference>
<evidence type="ECO:0000256" key="1">
    <source>
        <dbReference type="PIRSR" id="PIRSR605502-1"/>
    </source>
</evidence>
<comment type="cofactor">
    <cofactor evidence="1">
        <name>Mg(2+)</name>
        <dbReference type="ChEBI" id="CHEBI:18420"/>
    </cofactor>
    <text evidence="1">Binds 2 magnesium ions per subunit.</text>
</comment>
<keyword evidence="1" id="KW-0479">Metal-binding</keyword>
<feature type="binding site" evidence="1">
    <location>
        <position position="259"/>
    </location>
    <ligand>
        <name>Mg(2+)</name>
        <dbReference type="ChEBI" id="CHEBI:18420"/>
        <label>1</label>
    </ligand>
</feature>
<sequence length="597" mass="66951">MDQNILRDKIYACWLGKNIGGTLGAPIEGRTDFMDIKWFPELGEKGCIPNDDLDLQLLNLHALEHFGASLRAEQLGREWVEHNYFPVDEYGYAVTNLRRGLRLPLAGCYNNLFNSCMGSPIRSEIWAAVCAGRPKLAAFFAWQDAVVDHAGGEGIYGEIFNAVAESMAFVSDDIFRIVDEALKYIPTSCRVYKAVSDTIKWYKEGVSYVDMRAKLLEKHGSHPLHFTDAPQNIAIGLIGFLYGSDFGDGMLKVANYGYDADCTVATYAALYGIMYGTAGIPAKWSDPIGDLILLSKEVRGFRCPANLDELTDRTIRMYNILLQEDEDKYVITDEDFADYEVQQYTLPEGELRDEAVWITLKYDGSPVITPDGSRRMSFRVRNNTYARWDMRFSITCPDNFIATGGGYASLEHGEEAVYEATVSAGADFRRSQADFVLNVDRLNEEGIWKRYYIPFVLVRTSHWVIDGEHTDVDGNVITFAANGTGKHVAETVLYSAERRPSRFNIATTEKMKLFVDGRQVLDGGVNPTLRNSYSTLNFPDQETEFLLEAGEHSLRVELDGDAGKEQVFSFVFTAKKCTTPEGGRPLVAYEFLENVVG</sequence>
<evidence type="ECO:0000313" key="2">
    <source>
        <dbReference type="EMBL" id="MCI5756199.1"/>
    </source>
</evidence>
<reference evidence="2 3" key="1">
    <citation type="submission" date="2022-03" db="EMBL/GenBank/DDBJ databases">
        <title>Metagenome-assembled genomes from swine fecal metagenomes.</title>
        <authorList>
            <person name="Holman D.B."/>
            <person name="Kommadath A."/>
        </authorList>
    </citation>
    <scope>NUCLEOTIDE SEQUENCE [LARGE SCALE GENOMIC DNA]</scope>
    <source>
        <strain evidence="2">SUG147</strain>
    </source>
</reference>
<comment type="caution">
    <text evidence="2">The sequence shown here is derived from an EMBL/GenBank/DDBJ whole genome shotgun (WGS) entry which is preliminary data.</text>
</comment>